<dbReference type="Proteomes" id="UP000624703">
    <property type="component" value="Unassembled WGS sequence"/>
</dbReference>
<dbReference type="Gene3D" id="2.60.40.3440">
    <property type="match status" value="3"/>
</dbReference>
<dbReference type="NCBIfam" id="TIGR01965">
    <property type="entry name" value="VCBS_repeat"/>
    <property type="match status" value="2"/>
</dbReference>
<comment type="caution">
    <text evidence="4">The sequence shown here is derived from an EMBL/GenBank/DDBJ whole genome shotgun (WGS) entry which is preliminary data.</text>
</comment>
<sequence>MTSNYSLISRSGFKLLAISYFGFTAVAAAVVPDAEDDDLTGSSVDQDVVSKITEVSLTANDAGDGKYIDSVSSSSNLNAAVSWSEDDSEVSYDPRGVAALIALPEGSSVEDTFTYSLAGTDGNSTSTATVTLQVDGVNDSPAISGISSVNLAVDDDDDTKTPFTGVSITDPDTGETVTVTVSVSNQNYGTFTNLNGFSLLQNGNYEFTGSVSDATTKVAGLRFVPAENIFKRDVSYPVTLTVSVDDGDAPAVSDTRNVTVTSINDTPTISVSNVSELNDNVSSAIFSSAVLTDPDYDESLTVSITFDEDKGSFPAAAGTFSGSGASRNLQLDSATLAVAQSTLRALVFTPTENISVVGETDTLSFALSVSDGKASGNDNMTVGVKSINDTPELSSPANDFLNLSSGQLAAPFPDVTLTDPDYEADDTSDNGGVTGGTTPKVAEYTVTLILEGSPTGTIISDFLDLDADSDEGEPGDTVYTYLGSRVEAQSAIQGAQFLSPDLAGDFVITLFVNDDNVDSNEVSVTARVSLPLPSMSGLVDGQEVSDKGLIFPFATAAFNNFGGSREVAIKLDDDSKGSFDILSGFTKDTDTLEYIFVGNSAEATDAIQNLRYRPTENIIVGDSADVQFAIEVRTVNAIPGSPSDTLSVKVTAVNDAPVILSDGPEHRINDDESTQPFADMEIADVDDAGEQLLNVEITLVGEDTETNAAKAGGGIIESLVSVAGVNFVEDGVSPSVTYKFSGSAAEVTSVLQGLKFTPDANRNAVGRQETVSFTVYVADLDGLEALDQETTVVVTSVNGAPQITGIPDLSAQPAPLPAVGNGVMNPFADLEVTDEENLTFTITLDNPDKGSLSEDVDGFTLADGVYSMTDKSDDEITAALQALVYTLDPDYDEFPDEQLGLTTFTLEAKDSTNTTTEVFTVFIRDRIVSHIVSSSADSGEGSLREAIALAGNGDTIVFNFPTEEFAVTIELASTLTVNKNLRIMGSGVDELCLSGGQSVALFNVTGAAHLAIEQLTLKDGAAASYGGAISLEDGSHLFARNCSFEGNTAGQFGGAIEAYESSIDVEQCLFYQNSVAGSTAKAGGAISLSTTLACSIRNCTFVENQQLNISGIGGGAVLALNTDVSRDVDVLFEHCTFKDNTDAAGNGSALLTANSGMTTQLRNNILADVEGLVLDVVGGGFAESLGGNFATDDTVTTYTLNNQQNVILLNHPTDQRELDPLLDSLADNFGATKTCALLSGSLAIDKAIVVADTSETVGADQRGFWRGESLADIGAHEVGAFKRININEIYVQGGVSTDFIEFYNPRDSQALDLAGLQLFIDGEYVQTFTTQSVDVGSGYVWYSTVDLDSETGTIELKNAADQSVLFVSYCASFTVNGEDEDVSGQSITRYPRYEGGFLPHQFVVENVTGTVGGDSTSPGDDVDGSVLGGGNAPPIAEADVNDDLTHVFEVVADQLSMLDVISNDIEFDRTDFLKLTDVMPLSAGVAISSELESVDGDENNSSGNITLSGLPVGVESSLSPGGADVTVSSDSLMVSYDPTESALLTALAVGETLTDVWAYTIQDFNEDTESAQSRGDDIDAKTKNIKKATSYFTVQVTGVNEAPEANDDSVSTYENQAIRILADASLLSDTNFNYGDLASDYQEYDESGELVTLLPPVPTLAILANDDDVDNDDTNASLLLEAVHTSEVAANTLVSISELDATITLDIRADREETSILYDPRSSEILNALSKNETVVDTFYYSIVDSHGARGVAKISVTVTGVNDVPTATDDSGIITDEDIELTILAADLLSNDTDPDQNDSGQEDDPTILLPFPSVSESGAALLFDGTNISYDPRTIDNYDELARNETLIDSFVYTISDSNGGQSSATVYITVEGRNDSPQANDDFLAVDENSLTNVSFSDGLLDNDVEIDINGSTPDDQPWILAQRQLSSALGATLNINPDGSFSFDANSSLIDSLKEGEKVQEVFPYIIVDNSRTQAVDDTFKLLSDSVSVSLEVLANDAVVGSAPLSISSFTVDPENAQLVIIESGDHGLQDGLLIKIDSYVGEGSYNGVHAITVIDRDHFSIESAYTDDPAGSRGHWTPWFNISLVSDGSMGGDLVIVGGQQIEYTPPVGFYGTESFSYTIEDGVGGQDVAEVELLVIDPQVNGLLSASNDTFRIGMGESEVVVDVLANDSILPALGSDLTITLVDPVASATGTVELVDGGKLLKYTPDDQSTEIEESFTYTVLGNGSLTTQATVTFQVEDRSDLLQGADDAFFVIYGSADNVLDVLANDSSLPTYPVDSEVVAVNGDADSAVSSSGGTVSLVDGEVLYTPPSSILTDTFTYTSRDLSGSTTTQTVKVRIVPVDQNFYASDDHYIVKAGSDKVTLPVLINDAAVDNDTAVIEIVNFGLNTDLPPNVERVAIAGGTSIEYTPPASATTEDFNYEISIGTLDRREAKITITVVDSFVDLADPQDDFYHVEKNASAQILDVLLNDIPYPAAGWTWSVSSINNFSHGGSAELVGDGTAISYTPALGFFGVETFEYTIVDEFGDSETAQVTVTVGEQHTSPDEFVVLQDSLNNSINVLLNDDLLEAYATDYTIATVSSPSAGGSVSVIGTAPNNYIQYIPLAGYVGEETFSYEVSDRSGGALVEQVSINVLAADGDRDVAELTVEITGVNDVPVVGPVVDGAINDKETVAPFAGITLSDVDEAGLQLQTATINFDSSYGTATAALMSKISAGSYTVTGTPSQVANALAGFVFDPFENHIDYVSPGSAGVDFSLSITDGYIPSPINLVSTIIVTPVNDGPTVAQAIANQVVQLGAATRAIYLPDYFADVDDDVYTDDLFWSVVSTSNASIFDSVETDNNKSLLVLDFSSDNAGQSSITVQGADRGQLVASITFSVTVEGPPVIQLANGQTQPEAGYQTRYLPLSTYREYRQSFRVTNEGSLPVDSFIVRVSDLSNNFSFINLDRGSYSSDENGTSSNFLDDTHSSVGVSVAEVSKYQAYDVKYDYTLAAGESVVVHLTYELFSSIYINVRPNIEIVLSARELVLTEGVTGITRTSTGGYQLTLNLEAGKQYKLQYSKDMDVWSDWLTEIPVSEFSRQLIVVDDGFNTDSHPSNDRERFYRMVEISVD</sequence>
<feature type="domain" description="RapA2 cadherin-like" evidence="3">
    <location>
        <begin position="1867"/>
        <end position="1947"/>
    </location>
</feature>
<dbReference type="InterPro" id="IPR011050">
    <property type="entry name" value="Pectin_lyase_fold/virulence"/>
</dbReference>
<dbReference type="InterPro" id="IPR040853">
    <property type="entry name" value="RapA2_cadherin-like"/>
</dbReference>
<keyword evidence="1" id="KW-0732">Signal</keyword>
<dbReference type="NCBIfam" id="NF041518">
    <property type="entry name" value="choice_anch_Q"/>
    <property type="match status" value="1"/>
</dbReference>
<accession>A0A8J7MEH5</accession>
<keyword evidence="5" id="KW-1185">Reference proteome</keyword>
<feature type="domain" description="RapA2 cadherin-like" evidence="3">
    <location>
        <begin position="1753"/>
        <end position="1800"/>
    </location>
</feature>
<dbReference type="EMBL" id="JAENIM010000039">
    <property type="protein sequence ID" value="MBK1791227.1"/>
    <property type="molecule type" value="Genomic_DNA"/>
</dbReference>
<evidence type="ECO:0000313" key="5">
    <source>
        <dbReference type="Proteomes" id="UP000624703"/>
    </source>
</evidence>
<evidence type="ECO:0000259" key="3">
    <source>
        <dbReference type="Pfam" id="PF17803"/>
    </source>
</evidence>
<dbReference type="InterPro" id="IPR039448">
    <property type="entry name" value="Beta_helix"/>
</dbReference>
<organism evidence="4 5">
    <name type="scientific">Persicirhabdus sediminis</name>
    <dbReference type="NCBI Taxonomy" id="454144"/>
    <lineage>
        <taxon>Bacteria</taxon>
        <taxon>Pseudomonadati</taxon>
        <taxon>Verrucomicrobiota</taxon>
        <taxon>Verrucomicrobiia</taxon>
        <taxon>Verrucomicrobiales</taxon>
        <taxon>Verrucomicrobiaceae</taxon>
        <taxon>Persicirhabdus</taxon>
    </lineage>
</organism>
<dbReference type="InterPro" id="IPR059226">
    <property type="entry name" value="Choice_anch_Q_dom"/>
</dbReference>
<protein>
    <submittedName>
        <fullName evidence="4">VCBS domain-containing protein</fullName>
    </submittedName>
</protein>
<dbReference type="InterPro" id="IPR010221">
    <property type="entry name" value="VCBS_dom"/>
</dbReference>
<evidence type="ECO:0000256" key="1">
    <source>
        <dbReference type="SAM" id="SignalP"/>
    </source>
</evidence>
<dbReference type="Pfam" id="PF17803">
    <property type="entry name" value="Cadherin_4"/>
    <property type="match status" value="2"/>
</dbReference>
<proteinExistence type="predicted"/>
<feature type="domain" description="Right handed beta helix" evidence="2">
    <location>
        <begin position="1004"/>
        <end position="1169"/>
    </location>
</feature>
<feature type="chain" id="PRO_5035322783" evidence="1">
    <location>
        <begin position="30"/>
        <end position="3115"/>
    </location>
</feature>
<dbReference type="Pfam" id="PF17963">
    <property type="entry name" value="Big_9"/>
    <property type="match status" value="5"/>
</dbReference>
<reference evidence="4" key="1">
    <citation type="submission" date="2021-01" db="EMBL/GenBank/DDBJ databases">
        <title>Modified the classification status of verrucomicrobia.</title>
        <authorList>
            <person name="Feng X."/>
        </authorList>
    </citation>
    <scope>NUCLEOTIDE SEQUENCE</scope>
    <source>
        <strain evidence="4">_KCTC 22039</strain>
    </source>
</reference>
<feature type="signal peptide" evidence="1">
    <location>
        <begin position="1"/>
        <end position="29"/>
    </location>
</feature>
<evidence type="ECO:0000259" key="2">
    <source>
        <dbReference type="Pfam" id="PF13229"/>
    </source>
</evidence>
<dbReference type="SUPFAM" id="SSF51126">
    <property type="entry name" value="Pectin lyase-like"/>
    <property type="match status" value="1"/>
</dbReference>
<evidence type="ECO:0000313" key="4">
    <source>
        <dbReference type="EMBL" id="MBK1791227.1"/>
    </source>
</evidence>
<dbReference type="Pfam" id="PF13229">
    <property type="entry name" value="Beta_helix"/>
    <property type="match status" value="1"/>
</dbReference>
<gene>
    <name evidence="4" type="ORF">JIN82_08690</name>
</gene>
<dbReference type="RefSeq" id="WP_200311240.1">
    <property type="nucleotide sequence ID" value="NZ_JAENIM010000039.1"/>
</dbReference>
<name>A0A8J7MEH5_9BACT</name>